<keyword evidence="3" id="KW-0223">Dioxygenase</keyword>
<name>A0A6J5P0M0_9CAUD</name>
<dbReference type="Gene3D" id="3.60.130.30">
    <property type="match status" value="1"/>
</dbReference>
<evidence type="ECO:0000256" key="3">
    <source>
        <dbReference type="ARBA" id="ARBA00022964"/>
    </source>
</evidence>
<dbReference type="EMBL" id="LR796734">
    <property type="protein sequence ID" value="CAB4162898.1"/>
    <property type="molecule type" value="Genomic_DNA"/>
</dbReference>
<evidence type="ECO:0000256" key="1">
    <source>
        <dbReference type="ARBA" id="ARBA00001954"/>
    </source>
</evidence>
<sequence>MVKVIVARDKLECEHLLGHFVDESHYDIVIEEDTDCFQAPSCDVTQKALCGMATCESCDSGNEELRIAFKFRKNYFSKEEQKLAYEGLRLAATESQNRGLAAGPRGEMLNTEGRGGRDWVTPYQLEVLDFLIDQEASLFNDVSISTIRKKYENYKPSENDETRGQVWLRGEVTKVYPEYHGWFDKWIDGLDNKSPEMVREEALNIINNWISTTNYAKSVFSGVAGWYDRYPRIPYGRATSYTEKNPELFKKSYPFLQSLNKGFKDLLPWRWNNQKQAADKIDSRFLVPETVFTTITVNKSFRTACHRDAGDLDSGLSNLLVLGDGEYTGGYLVFPEYRIAVNVRPGDLLLVNNHEVIHGNTPIVLNHENAERISVVCYFREAMLELKSYEYEALRKQYVDERRLNKNHKFWRPLWNGVSPNMWGDQEWYAYLHKHNMKDPYGKDEKADLGDWI</sequence>
<proteinExistence type="predicted"/>
<keyword evidence="5" id="KW-0408">Iron</keyword>
<reference evidence="7" key="1">
    <citation type="submission" date="2020-04" db="EMBL/GenBank/DDBJ databases">
        <authorList>
            <person name="Chiriac C."/>
            <person name="Salcher M."/>
            <person name="Ghai R."/>
            <person name="Kavagutti S V."/>
        </authorList>
    </citation>
    <scope>NUCLEOTIDE SEQUENCE</scope>
</reference>
<dbReference type="GO" id="GO:0046872">
    <property type="term" value="F:metal ion binding"/>
    <property type="evidence" value="ECO:0007669"/>
    <property type="project" value="UniProtKB-KW"/>
</dbReference>
<evidence type="ECO:0000256" key="2">
    <source>
        <dbReference type="ARBA" id="ARBA00022723"/>
    </source>
</evidence>
<keyword evidence="2" id="KW-0479">Metal-binding</keyword>
<dbReference type="InterPro" id="IPR024779">
    <property type="entry name" value="2OGFeDO_JBP1/TET_oxygenase_dom"/>
</dbReference>
<evidence type="ECO:0000256" key="4">
    <source>
        <dbReference type="ARBA" id="ARBA00023002"/>
    </source>
</evidence>
<evidence type="ECO:0000313" key="7">
    <source>
        <dbReference type="EMBL" id="CAB4162898.1"/>
    </source>
</evidence>
<dbReference type="GO" id="GO:0051213">
    <property type="term" value="F:dioxygenase activity"/>
    <property type="evidence" value="ECO:0007669"/>
    <property type="project" value="UniProtKB-KW"/>
</dbReference>
<keyword evidence="4" id="KW-0560">Oxidoreductase</keyword>
<feature type="domain" description="2OGFeDO JBP1/TET oxygenase" evidence="6">
    <location>
        <begin position="237"/>
        <end position="381"/>
    </location>
</feature>
<gene>
    <name evidence="7" type="ORF">UFOVP787_170</name>
</gene>
<organism evidence="7">
    <name type="scientific">uncultured Caudovirales phage</name>
    <dbReference type="NCBI Taxonomy" id="2100421"/>
    <lineage>
        <taxon>Viruses</taxon>
        <taxon>Duplodnaviria</taxon>
        <taxon>Heunggongvirae</taxon>
        <taxon>Uroviricota</taxon>
        <taxon>Caudoviricetes</taxon>
        <taxon>Peduoviridae</taxon>
        <taxon>Maltschvirus</taxon>
        <taxon>Maltschvirus maltsch</taxon>
    </lineage>
</organism>
<accession>A0A6J5P0M0</accession>
<protein>
    <submittedName>
        <fullName evidence="7">2OGFeDO, oxygenase domain containing protein</fullName>
    </submittedName>
</protein>
<comment type="cofactor">
    <cofactor evidence="1">
        <name>Fe(2+)</name>
        <dbReference type="ChEBI" id="CHEBI:29033"/>
    </cofactor>
</comment>
<dbReference type="Pfam" id="PF12851">
    <property type="entry name" value="Tet_JBP"/>
    <property type="match status" value="1"/>
</dbReference>
<evidence type="ECO:0000259" key="6">
    <source>
        <dbReference type="Pfam" id="PF12851"/>
    </source>
</evidence>
<evidence type="ECO:0000256" key="5">
    <source>
        <dbReference type="ARBA" id="ARBA00023004"/>
    </source>
</evidence>